<keyword evidence="4 6" id="KW-0472">Membrane</keyword>
<evidence type="ECO:0000313" key="9">
    <source>
        <dbReference type="Proteomes" id="UP001054252"/>
    </source>
</evidence>
<sequence>MQGPSRPVTGYPVPNVNGCAPNPPPPSAATATAYPYQNPNPYPYTYYQQPLPSQSPRATFARRLLFVFAAVLIIFGSIIFITWLVLRPRLPDFSLQSLSLPNYNSSTERVTATWDARFLVSNPNKKLSVSYSDVYSSVYYHGYDLADSRMPPFEQGTRNVTTIETSFSLVDAYIKGDVVDAINKDRSNGQVKFDVFVSSWVGFRYGGWRGRRRVLRVSCGNVALNSSSGKMLGVAKGCDVY</sequence>
<evidence type="ECO:0000256" key="5">
    <source>
        <dbReference type="SAM" id="MobiDB-lite"/>
    </source>
</evidence>
<dbReference type="EMBL" id="BPVZ01000007">
    <property type="protein sequence ID" value="GKU93755.1"/>
    <property type="molecule type" value="Genomic_DNA"/>
</dbReference>
<keyword evidence="3 6" id="KW-1133">Transmembrane helix</keyword>
<dbReference type="PANTHER" id="PTHR31234:SF55">
    <property type="entry name" value="LATE EMBRYOGENESIS ABUNDANT (LEA) HYDROXYPROLINE-RICH GLYCOPROTEIN FAMILY"/>
    <property type="match status" value="1"/>
</dbReference>
<dbReference type="InterPro" id="IPR004864">
    <property type="entry name" value="LEA_2"/>
</dbReference>
<dbReference type="InterPro" id="IPR044839">
    <property type="entry name" value="NDR1-like"/>
</dbReference>
<feature type="region of interest" description="Disordered" evidence="5">
    <location>
        <begin position="1"/>
        <end position="32"/>
    </location>
</feature>
<keyword evidence="2 6" id="KW-0812">Transmembrane</keyword>
<name>A0AAV5I3Z8_9ROSI</name>
<dbReference type="GO" id="GO:0098542">
    <property type="term" value="P:defense response to other organism"/>
    <property type="evidence" value="ECO:0007669"/>
    <property type="project" value="InterPro"/>
</dbReference>
<organism evidence="8 9">
    <name type="scientific">Rubroshorea leprosula</name>
    <dbReference type="NCBI Taxonomy" id="152421"/>
    <lineage>
        <taxon>Eukaryota</taxon>
        <taxon>Viridiplantae</taxon>
        <taxon>Streptophyta</taxon>
        <taxon>Embryophyta</taxon>
        <taxon>Tracheophyta</taxon>
        <taxon>Spermatophyta</taxon>
        <taxon>Magnoliopsida</taxon>
        <taxon>eudicotyledons</taxon>
        <taxon>Gunneridae</taxon>
        <taxon>Pentapetalae</taxon>
        <taxon>rosids</taxon>
        <taxon>malvids</taxon>
        <taxon>Malvales</taxon>
        <taxon>Dipterocarpaceae</taxon>
        <taxon>Rubroshorea</taxon>
    </lineage>
</organism>
<dbReference type="Proteomes" id="UP001054252">
    <property type="component" value="Unassembled WGS sequence"/>
</dbReference>
<dbReference type="AlphaFoldDB" id="A0AAV5I3Z8"/>
<evidence type="ECO:0000256" key="2">
    <source>
        <dbReference type="ARBA" id="ARBA00022692"/>
    </source>
</evidence>
<reference evidence="8 9" key="1">
    <citation type="journal article" date="2021" name="Commun. Biol.">
        <title>The genome of Shorea leprosula (Dipterocarpaceae) highlights the ecological relevance of drought in aseasonal tropical rainforests.</title>
        <authorList>
            <person name="Ng K.K.S."/>
            <person name="Kobayashi M.J."/>
            <person name="Fawcett J.A."/>
            <person name="Hatakeyama M."/>
            <person name="Paape T."/>
            <person name="Ng C.H."/>
            <person name="Ang C.C."/>
            <person name="Tnah L.H."/>
            <person name="Lee C.T."/>
            <person name="Nishiyama T."/>
            <person name="Sese J."/>
            <person name="O'Brien M.J."/>
            <person name="Copetti D."/>
            <person name="Mohd Noor M.I."/>
            <person name="Ong R.C."/>
            <person name="Putra M."/>
            <person name="Sireger I.Z."/>
            <person name="Indrioko S."/>
            <person name="Kosugi Y."/>
            <person name="Izuno A."/>
            <person name="Isagi Y."/>
            <person name="Lee S.L."/>
            <person name="Shimizu K.K."/>
        </authorList>
    </citation>
    <scope>NUCLEOTIDE SEQUENCE [LARGE SCALE GENOMIC DNA]</scope>
    <source>
        <strain evidence="8">214</strain>
    </source>
</reference>
<proteinExistence type="predicted"/>
<evidence type="ECO:0000259" key="7">
    <source>
        <dbReference type="Pfam" id="PF03168"/>
    </source>
</evidence>
<feature type="domain" description="Late embryogenesis abundant protein LEA-2 subgroup" evidence="7">
    <location>
        <begin position="118"/>
        <end position="219"/>
    </location>
</feature>
<dbReference type="Pfam" id="PF03168">
    <property type="entry name" value="LEA_2"/>
    <property type="match status" value="1"/>
</dbReference>
<dbReference type="GO" id="GO:0005886">
    <property type="term" value="C:plasma membrane"/>
    <property type="evidence" value="ECO:0007669"/>
    <property type="project" value="TreeGrafter"/>
</dbReference>
<evidence type="ECO:0000313" key="8">
    <source>
        <dbReference type="EMBL" id="GKU93755.1"/>
    </source>
</evidence>
<comment type="subcellular location">
    <subcellularLocation>
        <location evidence="1">Membrane</location>
        <topology evidence="1">Single-pass membrane protein</topology>
    </subcellularLocation>
</comment>
<evidence type="ECO:0000256" key="3">
    <source>
        <dbReference type="ARBA" id="ARBA00022989"/>
    </source>
</evidence>
<comment type="caution">
    <text evidence="8">The sequence shown here is derived from an EMBL/GenBank/DDBJ whole genome shotgun (WGS) entry which is preliminary data.</text>
</comment>
<feature type="transmembrane region" description="Helical" evidence="6">
    <location>
        <begin position="64"/>
        <end position="86"/>
    </location>
</feature>
<protein>
    <recommendedName>
        <fullName evidence="7">Late embryogenesis abundant protein LEA-2 subgroup domain-containing protein</fullName>
    </recommendedName>
</protein>
<evidence type="ECO:0000256" key="4">
    <source>
        <dbReference type="ARBA" id="ARBA00023136"/>
    </source>
</evidence>
<gene>
    <name evidence="8" type="ORF">SLEP1_g7322</name>
</gene>
<evidence type="ECO:0000256" key="6">
    <source>
        <dbReference type="SAM" id="Phobius"/>
    </source>
</evidence>
<evidence type="ECO:0000256" key="1">
    <source>
        <dbReference type="ARBA" id="ARBA00004167"/>
    </source>
</evidence>
<dbReference type="SUPFAM" id="SSF117070">
    <property type="entry name" value="LEA14-like"/>
    <property type="match status" value="1"/>
</dbReference>
<dbReference type="PANTHER" id="PTHR31234">
    <property type="entry name" value="LATE EMBRYOGENESIS ABUNDANT (LEA) HYDROXYPROLINE-RICH GLYCOPROTEIN FAMILY"/>
    <property type="match status" value="1"/>
</dbReference>
<keyword evidence="9" id="KW-1185">Reference proteome</keyword>
<accession>A0AAV5I3Z8</accession>